<reference evidence="1" key="2">
    <citation type="journal article" date="2015" name="Data Brief">
        <title>Shoot transcriptome of the giant reed, Arundo donax.</title>
        <authorList>
            <person name="Barrero R.A."/>
            <person name="Guerrero F.D."/>
            <person name="Moolhuijzen P."/>
            <person name="Goolsby J.A."/>
            <person name="Tidwell J."/>
            <person name="Bellgard S.E."/>
            <person name="Bellgard M.I."/>
        </authorList>
    </citation>
    <scope>NUCLEOTIDE SEQUENCE</scope>
    <source>
        <tissue evidence="1">Shoot tissue taken approximately 20 cm above the soil surface</tissue>
    </source>
</reference>
<proteinExistence type="predicted"/>
<sequence>MNPLKSQLNQLFPGVLCRISRGWKRPDQSFKEQFVLDGIGKVADDTICLWRHKKKTAQHQKS</sequence>
<dbReference type="EMBL" id="GBRH01266839">
    <property type="protein sequence ID" value="JAD31056.1"/>
    <property type="molecule type" value="Transcribed_RNA"/>
</dbReference>
<name>A0A0A8YWV4_ARUDO</name>
<protein>
    <submittedName>
        <fullName evidence="1">Uncharacterized protein</fullName>
    </submittedName>
</protein>
<organism evidence="1">
    <name type="scientific">Arundo donax</name>
    <name type="common">Giant reed</name>
    <name type="synonym">Donax arundinaceus</name>
    <dbReference type="NCBI Taxonomy" id="35708"/>
    <lineage>
        <taxon>Eukaryota</taxon>
        <taxon>Viridiplantae</taxon>
        <taxon>Streptophyta</taxon>
        <taxon>Embryophyta</taxon>
        <taxon>Tracheophyta</taxon>
        <taxon>Spermatophyta</taxon>
        <taxon>Magnoliopsida</taxon>
        <taxon>Liliopsida</taxon>
        <taxon>Poales</taxon>
        <taxon>Poaceae</taxon>
        <taxon>PACMAD clade</taxon>
        <taxon>Arundinoideae</taxon>
        <taxon>Arundineae</taxon>
        <taxon>Arundo</taxon>
    </lineage>
</organism>
<reference evidence="1" key="1">
    <citation type="submission" date="2014-09" db="EMBL/GenBank/DDBJ databases">
        <authorList>
            <person name="Magalhaes I.L.F."/>
            <person name="Oliveira U."/>
            <person name="Santos F.R."/>
            <person name="Vidigal T.H.D.A."/>
            <person name="Brescovit A.D."/>
            <person name="Santos A.J."/>
        </authorList>
    </citation>
    <scope>NUCLEOTIDE SEQUENCE</scope>
    <source>
        <tissue evidence="1">Shoot tissue taken approximately 20 cm above the soil surface</tissue>
    </source>
</reference>
<evidence type="ECO:0000313" key="1">
    <source>
        <dbReference type="EMBL" id="JAD31056.1"/>
    </source>
</evidence>
<dbReference type="AlphaFoldDB" id="A0A0A8YWV4"/>
<accession>A0A0A8YWV4</accession>